<dbReference type="SUPFAM" id="SSF54001">
    <property type="entry name" value="Cysteine proteinases"/>
    <property type="match status" value="1"/>
</dbReference>
<dbReference type="GO" id="GO:0008234">
    <property type="term" value="F:cysteine-type peptidase activity"/>
    <property type="evidence" value="ECO:0007669"/>
    <property type="project" value="InterPro"/>
</dbReference>
<feature type="compositionally biased region" description="Polar residues" evidence="4">
    <location>
        <begin position="50"/>
        <end position="67"/>
    </location>
</feature>
<dbReference type="InterPro" id="IPR003653">
    <property type="entry name" value="Peptidase_C48_C"/>
</dbReference>
<evidence type="ECO:0000256" key="2">
    <source>
        <dbReference type="ARBA" id="ARBA00022670"/>
    </source>
</evidence>
<dbReference type="OrthoDB" id="3687719at2759"/>
<dbReference type="EMBL" id="MU004517">
    <property type="protein sequence ID" value="KAF2648868.1"/>
    <property type="molecule type" value="Genomic_DNA"/>
</dbReference>
<feature type="compositionally biased region" description="Acidic residues" evidence="4">
    <location>
        <begin position="444"/>
        <end position="454"/>
    </location>
</feature>
<feature type="region of interest" description="Disordered" evidence="4">
    <location>
        <begin position="423"/>
        <end position="466"/>
    </location>
</feature>
<keyword evidence="3" id="KW-0378">Hydrolase</keyword>
<evidence type="ECO:0000259" key="5">
    <source>
        <dbReference type="PROSITE" id="PS50600"/>
    </source>
</evidence>
<feature type="compositionally biased region" description="Basic and acidic residues" evidence="4">
    <location>
        <begin position="455"/>
        <end position="466"/>
    </location>
</feature>
<sequence>MAGTPPAPETTESTGITRLVESSSSSSEKPSAGKESSPAKINDSEKQILTEKTSPLDDTSPIENTSPVEKGTTPEKTTSRKRPTKDAESSKRDPKIEPRNYEEWSKSTFISYEGNTMTMKSYLQTMKEWWQDEHLDYTYRVLEQEFSTSISDVHFATRYEGDLLHALATKEKDTLAPGKVPEDAGWSIQEAYKDTLNQLSAKRFVVIPVNNAYGVYGEVVTDAKSGVREERGHKSEHGLGAHWAFIVVDVESRIARLIDPLVRTRKGKKGQDVPVSFANTGSIAGKILRGFDQLVLPDHQQEFSTSTLMWTPHQAEDNSARDSGGACGPYVYRFLEYLLQNKHFMTGEGGLEAAFDKKKQNHHKRHLAFNSDASRKKLRGKLWEERKVFDAGGNGPRMNLTPEVLKELNITPEGCQAFMAASASSIPTPPSISRSTSKNKDGDDFSDPDDDVDPDKERQAFEKPKDPQWIRYREALKNKSIPDDMTFPEYQEAEEAENTRSDVLVESKRDEKAGSMGPPTSIAEDDADTLDLKSESIHYNRTVNFTHIPESEINRWVKSSHSLFGQMLTQGMHEWDKKAILQVVFGGGFGSLDYDDMKHWKAGYVYVKRDWSDEEAKAELDLRVELSSMGRDPDRRGRWSCYPKGPWDAHENEYQAYRDKEKK</sequence>
<dbReference type="GO" id="GO:0019783">
    <property type="term" value="F:ubiquitin-like protein peptidase activity"/>
    <property type="evidence" value="ECO:0007669"/>
    <property type="project" value="UniProtKB-ARBA"/>
</dbReference>
<dbReference type="InterPro" id="IPR038765">
    <property type="entry name" value="Papain-like_cys_pep_sf"/>
</dbReference>
<gene>
    <name evidence="6" type="ORF">K491DRAFT_684329</name>
</gene>
<protein>
    <recommendedName>
        <fullName evidence="5">Ubiquitin-like protease family profile domain-containing protein</fullName>
    </recommendedName>
</protein>
<feature type="region of interest" description="Disordered" evidence="4">
    <location>
        <begin position="492"/>
        <end position="525"/>
    </location>
</feature>
<feature type="region of interest" description="Disordered" evidence="4">
    <location>
        <begin position="1"/>
        <end position="99"/>
    </location>
</feature>
<dbReference type="AlphaFoldDB" id="A0A6A6SR56"/>
<dbReference type="Proteomes" id="UP000799324">
    <property type="component" value="Unassembled WGS sequence"/>
</dbReference>
<accession>A0A6A6SR56</accession>
<feature type="compositionally biased region" description="Low complexity" evidence="4">
    <location>
        <begin position="423"/>
        <end position="436"/>
    </location>
</feature>
<organism evidence="6 7">
    <name type="scientific">Lophiostoma macrostomum CBS 122681</name>
    <dbReference type="NCBI Taxonomy" id="1314788"/>
    <lineage>
        <taxon>Eukaryota</taxon>
        <taxon>Fungi</taxon>
        <taxon>Dikarya</taxon>
        <taxon>Ascomycota</taxon>
        <taxon>Pezizomycotina</taxon>
        <taxon>Dothideomycetes</taxon>
        <taxon>Pleosporomycetidae</taxon>
        <taxon>Pleosporales</taxon>
        <taxon>Lophiostomataceae</taxon>
        <taxon>Lophiostoma</taxon>
    </lineage>
</organism>
<feature type="domain" description="Ubiquitin-like protease family profile" evidence="5">
    <location>
        <begin position="94"/>
        <end position="338"/>
    </location>
</feature>
<evidence type="ECO:0000313" key="7">
    <source>
        <dbReference type="Proteomes" id="UP000799324"/>
    </source>
</evidence>
<feature type="compositionally biased region" description="Basic and acidic residues" evidence="4">
    <location>
        <begin position="84"/>
        <end position="99"/>
    </location>
</feature>
<evidence type="ECO:0000256" key="3">
    <source>
        <dbReference type="ARBA" id="ARBA00022801"/>
    </source>
</evidence>
<dbReference type="PROSITE" id="PS50600">
    <property type="entry name" value="ULP_PROTEASE"/>
    <property type="match status" value="1"/>
</dbReference>
<dbReference type="Gene3D" id="3.40.395.10">
    <property type="entry name" value="Adenoviral Proteinase, Chain A"/>
    <property type="match status" value="1"/>
</dbReference>
<evidence type="ECO:0000256" key="4">
    <source>
        <dbReference type="SAM" id="MobiDB-lite"/>
    </source>
</evidence>
<reference evidence="6" key="1">
    <citation type="journal article" date="2020" name="Stud. Mycol.">
        <title>101 Dothideomycetes genomes: a test case for predicting lifestyles and emergence of pathogens.</title>
        <authorList>
            <person name="Haridas S."/>
            <person name="Albert R."/>
            <person name="Binder M."/>
            <person name="Bloem J."/>
            <person name="Labutti K."/>
            <person name="Salamov A."/>
            <person name="Andreopoulos B."/>
            <person name="Baker S."/>
            <person name="Barry K."/>
            <person name="Bills G."/>
            <person name="Bluhm B."/>
            <person name="Cannon C."/>
            <person name="Castanera R."/>
            <person name="Culley D."/>
            <person name="Daum C."/>
            <person name="Ezra D."/>
            <person name="Gonzalez J."/>
            <person name="Henrissat B."/>
            <person name="Kuo A."/>
            <person name="Liang C."/>
            <person name="Lipzen A."/>
            <person name="Lutzoni F."/>
            <person name="Magnuson J."/>
            <person name="Mondo S."/>
            <person name="Nolan M."/>
            <person name="Ohm R."/>
            <person name="Pangilinan J."/>
            <person name="Park H.-J."/>
            <person name="Ramirez L."/>
            <person name="Alfaro M."/>
            <person name="Sun H."/>
            <person name="Tritt A."/>
            <person name="Yoshinaga Y."/>
            <person name="Zwiers L.-H."/>
            <person name="Turgeon B."/>
            <person name="Goodwin S."/>
            <person name="Spatafora J."/>
            <person name="Crous P."/>
            <person name="Grigoriev I."/>
        </authorList>
    </citation>
    <scope>NUCLEOTIDE SEQUENCE</scope>
    <source>
        <strain evidence="6">CBS 122681</strain>
    </source>
</reference>
<evidence type="ECO:0000256" key="1">
    <source>
        <dbReference type="ARBA" id="ARBA00005234"/>
    </source>
</evidence>
<feature type="compositionally biased region" description="Low complexity" evidence="4">
    <location>
        <begin position="21"/>
        <end position="38"/>
    </location>
</feature>
<name>A0A6A6SR56_9PLEO</name>
<dbReference type="GO" id="GO:0006508">
    <property type="term" value="P:proteolysis"/>
    <property type="evidence" value="ECO:0007669"/>
    <property type="project" value="UniProtKB-KW"/>
</dbReference>
<proteinExistence type="inferred from homology"/>
<keyword evidence="7" id="KW-1185">Reference proteome</keyword>
<feature type="compositionally biased region" description="Basic and acidic residues" evidence="4">
    <location>
        <begin position="497"/>
        <end position="513"/>
    </location>
</feature>
<evidence type="ECO:0000313" key="6">
    <source>
        <dbReference type="EMBL" id="KAF2648868.1"/>
    </source>
</evidence>
<keyword evidence="2" id="KW-0645">Protease</keyword>
<comment type="similarity">
    <text evidence="1">Belongs to the peptidase C48 family.</text>
</comment>